<keyword evidence="2" id="KW-1185">Reference proteome</keyword>
<evidence type="ECO:0000313" key="1">
    <source>
        <dbReference type="Ensembl" id="ENSOSIP00000003242.1"/>
    </source>
</evidence>
<dbReference type="Proteomes" id="UP000694383">
    <property type="component" value="Unplaced"/>
</dbReference>
<organism evidence="1 2">
    <name type="scientific">Oryzias sinensis</name>
    <name type="common">Chinese medaka</name>
    <dbReference type="NCBI Taxonomy" id="183150"/>
    <lineage>
        <taxon>Eukaryota</taxon>
        <taxon>Metazoa</taxon>
        <taxon>Chordata</taxon>
        <taxon>Craniata</taxon>
        <taxon>Vertebrata</taxon>
        <taxon>Euteleostomi</taxon>
        <taxon>Actinopterygii</taxon>
        <taxon>Neopterygii</taxon>
        <taxon>Teleostei</taxon>
        <taxon>Neoteleostei</taxon>
        <taxon>Acanthomorphata</taxon>
        <taxon>Ovalentaria</taxon>
        <taxon>Atherinomorphae</taxon>
        <taxon>Beloniformes</taxon>
        <taxon>Adrianichthyidae</taxon>
        <taxon>Oryziinae</taxon>
        <taxon>Oryzias</taxon>
    </lineage>
</organism>
<evidence type="ECO:0000313" key="2">
    <source>
        <dbReference type="Proteomes" id="UP000694383"/>
    </source>
</evidence>
<reference evidence="1" key="2">
    <citation type="submission" date="2025-09" db="UniProtKB">
        <authorList>
            <consortium name="Ensembl"/>
        </authorList>
    </citation>
    <scope>IDENTIFICATION</scope>
</reference>
<dbReference type="AlphaFoldDB" id="A0A8C7WTS3"/>
<accession>A0A8C7WTS3</accession>
<dbReference type="Ensembl" id="ENSOSIT00000003485.1">
    <property type="protein sequence ID" value="ENSOSIP00000003242.1"/>
    <property type="gene ID" value="ENSOSIG00000002061.1"/>
</dbReference>
<protein>
    <submittedName>
        <fullName evidence="1">Uncharacterized protein</fullName>
    </submittedName>
</protein>
<sequence>MFYFIFMGFEMLIIADLIFISLECTVNFCSRQILSLLWLEQLVPKAPPIIQLLYQYDPLMEDKKQAMTETIISIQFFNSILFV</sequence>
<reference evidence="1" key="1">
    <citation type="submission" date="2025-08" db="UniProtKB">
        <authorList>
            <consortium name="Ensembl"/>
        </authorList>
    </citation>
    <scope>IDENTIFICATION</scope>
</reference>
<proteinExistence type="predicted"/>
<name>A0A8C7WTS3_9TELE</name>